<dbReference type="KEGG" id="abas:ACPOL_6524"/>
<dbReference type="AlphaFoldDB" id="A0A2Z5GAK6"/>
<evidence type="ECO:0000313" key="1">
    <source>
        <dbReference type="EMBL" id="AXC15744.1"/>
    </source>
</evidence>
<dbReference type="Proteomes" id="UP000253606">
    <property type="component" value="Chromosome"/>
</dbReference>
<name>A0A2Z5GAK6_9BACT</name>
<keyword evidence="2" id="KW-1185">Reference proteome</keyword>
<organism evidence="1 2">
    <name type="scientific">Acidisarcina polymorpha</name>
    <dbReference type="NCBI Taxonomy" id="2211140"/>
    <lineage>
        <taxon>Bacteria</taxon>
        <taxon>Pseudomonadati</taxon>
        <taxon>Acidobacteriota</taxon>
        <taxon>Terriglobia</taxon>
        <taxon>Terriglobales</taxon>
        <taxon>Acidobacteriaceae</taxon>
        <taxon>Acidisarcina</taxon>
    </lineage>
</organism>
<gene>
    <name evidence="1" type="ORF">ACPOL_6524</name>
</gene>
<dbReference type="EMBL" id="CP030840">
    <property type="protein sequence ID" value="AXC15744.1"/>
    <property type="molecule type" value="Genomic_DNA"/>
</dbReference>
<proteinExistence type="predicted"/>
<reference evidence="1 2" key="1">
    <citation type="journal article" date="2018" name="Front. Microbiol.">
        <title>Hydrolytic Capabilities as a Key to Environmental Success: Chitinolytic and Cellulolytic Acidobacteria From Acidic Sub-arctic Soils and Boreal Peatlands.</title>
        <authorList>
            <person name="Belova S.E."/>
            <person name="Ravin N.V."/>
            <person name="Pankratov T.A."/>
            <person name="Rakitin A.L."/>
            <person name="Ivanova A.A."/>
            <person name="Beletsky A.V."/>
            <person name="Mardanov A.V."/>
            <person name="Sinninghe Damste J.S."/>
            <person name="Dedysh S.N."/>
        </authorList>
    </citation>
    <scope>NUCLEOTIDE SEQUENCE [LARGE SCALE GENOMIC DNA]</scope>
    <source>
        <strain evidence="1 2">SBC82</strain>
    </source>
</reference>
<evidence type="ECO:0000313" key="2">
    <source>
        <dbReference type="Proteomes" id="UP000253606"/>
    </source>
</evidence>
<protein>
    <submittedName>
        <fullName evidence="1">Uncharacterized protein</fullName>
    </submittedName>
</protein>
<accession>A0A2Z5GAK6</accession>
<sequence>MQTVPANYACYSYGGPSGFAFHNVRLAEARACPLKSVIAIAGTYGIALVHQESTHRPERDIPA</sequence>